<dbReference type="PROSITE" id="PS51029">
    <property type="entry name" value="MADF"/>
    <property type="match status" value="1"/>
</dbReference>
<keyword evidence="5" id="KW-1185">Reference proteome</keyword>
<dbReference type="PANTHER" id="PTHR21505">
    <property type="entry name" value="MADF DOMAIN-CONTAINING PROTEIN-RELATED"/>
    <property type="match status" value="1"/>
</dbReference>
<dbReference type="PROSITE" id="PS51031">
    <property type="entry name" value="BESS"/>
    <property type="match status" value="1"/>
</dbReference>
<gene>
    <name evidence="4" type="ORF">LSTR_LSTR001159</name>
</gene>
<feature type="domain" description="BESS" evidence="3">
    <location>
        <begin position="163"/>
        <end position="202"/>
    </location>
</feature>
<reference evidence="4 5" key="1">
    <citation type="journal article" date="2017" name="Gigascience">
        <title>Genome sequence of the small brown planthopper, Laodelphax striatellus.</title>
        <authorList>
            <person name="Zhu J."/>
            <person name="Jiang F."/>
            <person name="Wang X."/>
            <person name="Yang P."/>
            <person name="Bao Y."/>
            <person name="Zhao W."/>
            <person name="Wang W."/>
            <person name="Lu H."/>
            <person name="Wang Q."/>
            <person name="Cui N."/>
            <person name="Li J."/>
            <person name="Chen X."/>
            <person name="Luo L."/>
            <person name="Yu J."/>
            <person name="Kang L."/>
            <person name="Cui F."/>
        </authorList>
    </citation>
    <scope>NUCLEOTIDE SEQUENCE [LARGE SCALE GENOMIC DNA]</scope>
    <source>
        <strain evidence="4">Lst14</strain>
    </source>
</reference>
<accession>A0A482X288</accession>
<dbReference type="Proteomes" id="UP000291343">
    <property type="component" value="Unassembled WGS sequence"/>
</dbReference>
<dbReference type="SMART" id="SM00595">
    <property type="entry name" value="MADF"/>
    <property type="match status" value="1"/>
</dbReference>
<dbReference type="InterPro" id="IPR004210">
    <property type="entry name" value="BESS_motif"/>
</dbReference>
<evidence type="ECO:0000256" key="1">
    <source>
        <dbReference type="PROSITE-ProRule" id="PRU00371"/>
    </source>
</evidence>
<proteinExistence type="predicted"/>
<dbReference type="Pfam" id="PF10545">
    <property type="entry name" value="MADF_DNA_bdg"/>
    <property type="match status" value="1"/>
</dbReference>
<dbReference type="GO" id="GO:0005634">
    <property type="term" value="C:nucleus"/>
    <property type="evidence" value="ECO:0007669"/>
    <property type="project" value="UniProtKB-SubCell"/>
</dbReference>
<comment type="caution">
    <text evidence="4">The sequence shown here is derived from an EMBL/GenBank/DDBJ whole genome shotgun (WGS) entry which is preliminary data.</text>
</comment>
<evidence type="ECO:0008006" key="6">
    <source>
        <dbReference type="Google" id="ProtNLM"/>
    </source>
</evidence>
<protein>
    <recommendedName>
        <fullName evidence="6">MADF domain-containing protein</fullName>
    </recommendedName>
</protein>
<dbReference type="EMBL" id="QKKF02019844">
    <property type="protein sequence ID" value="RZF39638.1"/>
    <property type="molecule type" value="Genomic_DNA"/>
</dbReference>
<dbReference type="GO" id="GO:0003677">
    <property type="term" value="F:DNA binding"/>
    <property type="evidence" value="ECO:0007669"/>
    <property type="project" value="InterPro"/>
</dbReference>
<dbReference type="OrthoDB" id="6622077at2759"/>
<evidence type="ECO:0000313" key="5">
    <source>
        <dbReference type="Proteomes" id="UP000291343"/>
    </source>
</evidence>
<dbReference type="InterPro" id="IPR006578">
    <property type="entry name" value="MADF-dom"/>
</dbReference>
<evidence type="ECO:0000313" key="4">
    <source>
        <dbReference type="EMBL" id="RZF39638.1"/>
    </source>
</evidence>
<name>A0A482X288_LAOST</name>
<dbReference type="AlphaFoldDB" id="A0A482X288"/>
<comment type="subcellular location">
    <subcellularLocation>
        <location evidence="1">Nucleus</location>
    </subcellularLocation>
</comment>
<evidence type="ECO:0000259" key="2">
    <source>
        <dbReference type="PROSITE" id="PS51029"/>
    </source>
</evidence>
<evidence type="ECO:0000259" key="3">
    <source>
        <dbReference type="PROSITE" id="PS51031"/>
    </source>
</evidence>
<sequence length="259" mass="28912">MFCKGMANNDIMNFIQSYKSLVLLWDTSDKNYTNKLLRKEALGELSKQYNLSISEVKKKIKSLRSYFSKENRKAKESEDYVSAWFAYEAMSFIKDAVSDEDAGSPHQNNIAFTPPKPAHTTTTSTCNILKRKRPLVTGNVVDSPTTGEAYGLMGRVADVLTAKDESSSFGEMITFKLRRLSPRNRAIAQNRIGNLLFELEMEEFQMSSVQSTAVVSNTNSYSESMAQSGSVGYATQQSSESSHPDSLYVNDMCKVAMNS</sequence>
<organism evidence="4 5">
    <name type="scientific">Laodelphax striatellus</name>
    <name type="common">Small brown planthopper</name>
    <name type="synonym">Delphax striatella</name>
    <dbReference type="NCBI Taxonomy" id="195883"/>
    <lineage>
        <taxon>Eukaryota</taxon>
        <taxon>Metazoa</taxon>
        <taxon>Ecdysozoa</taxon>
        <taxon>Arthropoda</taxon>
        <taxon>Hexapoda</taxon>
        <taxon>Insecta</taxon>
        <taxon>Pterygota</taxon>
        <taxon>Neoptera</taxon>
        <taxon>Paraneoptera</taxon>
        <taxon>Hemiptera</taxon>
        <taxon>Auchenorrhyncha</taxon>
        <taxon>Fulgoroidea</taxon>
        <taxon>Delphacidae</taxon>
        <taxon>Criomorphinae</taxon>
        <taxon>Laodelphax</taxon>
    </lineage>
</organism>
<dbReference type="InParanoid" id="A0A482X288"/>
<feature type="domain" description="MADF" evidence="2">
    <location>
        <begin position="13"/>
        <end position="98"/>
    </location>
</feature>
<keyword evidence="1" id="KW-0539">Nucleus</keyword>
<dbReference type="PANTHER" id="PTHR21505:SF8">
    <property type="entry name" value="DPT-YFP REPRESSOR BY OVEREXPRESSION, ISOFORM D-RELATED"/>
    <property type="match status" value="1"/>
</dbReference>